<sequence>MGDIAPTMSQVVVDGESTVQTSTVEGKAPANLGTSCRGWTTTARTTRAASQSGGHISQPTGCNPGQPADQTKRPEGASTQRDNSPVPVGPGSSGSQALAECGTVASEALLTYPDPGHRRATWAMAQTMPPLHVPRSLFKIRETRFSAGAYLTRSGNMDLARPGSSSPGSQLARRGCLPGPKPYEGCQEDILLLEANNAKPMSTSCHGPSLEGLVLPRQAHWPARGDHWTGAQIRGLRPQQQISHNVLDLGCSQVTDEWPIPTGGKAASHRCSHASLWMLSD</sequence>
<dbReference type="AlphaFoldDB" id="A0AAW0QV63"/>
<name>A0AAW0QV63_9PEZI</name>
<dbReference type="Proteomes" id="UP001392437">
    <property type="component" value="Unassembled WGS sequence"/>
</dbReference>
<reference evidence="2 3" key="1">
    <citation type="submission" date="2023-01" db="EMBL/GenBank/DDBJ databases">
        <title>Analysis of 21 Apiospora genomes using comparative genomics revels a genus with tremendous synthesis potential of carbohydrate active enzymes and secondary metabolites.</title>
        <authorList>
            <person name="Sorensen T."/>
        </authorList>
    </citation>
    <scope>NUCLEOTIDE SEQUENCE [LARGE SCALE GENOMIC DNA]</scope>
    <source>
        <strain evidence="2 3">CBS 117206</strain>
    </source>
</reference>
<proteinExistence type="predicted"/>
<feature type="region of interest" description="Disordered" evidence="1">
    <location>
        <begin position="1"/>
        <end position="97"/>
    </location>
</feature>
<protein>
    <submittedName>
        <fullName evidence="2">Uncharacterized protein</fullName>
    </submittedName>
</protein>
<evidence type="ECO:0000313" key="3">
    <source>
        <dbReference type="Proteomes" id="UP001392437"/>
    </source>
</evidence>
<evidence type="ECO:0000313" key="2">
    <source>
        <dbReference type="EMBL" id="KAK8106050.1"/>
    </source>
</evidence>
<dbReference type="EMBL" id="JAQQWP010000008">
    <property type="protein sequence ID" value="KAK8106050.1"/>
    <property type="molecule type" value="Genomic_DNA"/>
</dbReference>
<evidence type="ECO:0000256" key="1">
    <source>
        <dbReference type="SAM" id="MobiDB-lite"/>
    </source>
</evidence>
<feature type="compositionally biased region" description="Low complexity" evidence="1">
    <location>
        <begin position="84"/>
        <end position="95"/>
    </location>
</feature>
<keyword evidence="3" id="KW-1185">Reference proteome</keyword>
<accession>A0AAW0QV63</accession>
<feature type="compositionally biased region" description="Low complexity" evidence="1">
    <location>
        <begin position="40"/>
        <end position="49"/>
    </location>
</feature>
<feature type="compositionally biased region" description="Polar residues" evidence="1">
    <location>
        <begin position="50"/>
        <end position="63"/>
    </location>
</feature>
<comment type="caution">
    <text evidence="2">The sequence shown here is derived from an EMBL/GenBank/DDBJ whole genome shotgun (WGS) entry which is preliminary data.</text>
</comment>
<organism evidence="2 3">
    <name type="scientific">Apiospora kogelbergensis</name>
    <dbReference type="NCBI Taxonomy" id="1337665"/>
    <lineage>
        <taxon>Eukaryota</taxon>
        <taxon>Fungi</taxon>
        <taxon>Dikarya</taxon>
        <taxon>Ascomycota</taxon>
        <taxon>Pezizomycotina</taxon>
        <taxon>Sordariomycetes</taxon>
        <taxon>Xylariomycetidae</taxon>
        <taxon>Amphisphaeriales</taxon>
        <taxon>Apiosporaceae</taxon>
        <taxon>Apiospora</taxon>
    </lineage>
</organism>
<gene>
    <name evidence="2" type="ORF">PG999_009409</name>
</gene>